<comment type="caution">
    <text evidence="2">The sequence shown here is derived from an EMBL/GenBank/DDBJ whole genome shotgun (WGS) entry which is preliminary data.</text>
</comment>
<feature type="region of interest" description="Disordered" evidence="1">
    <location>
        <begin position="1"/>
        <end position="60"/>
    </location>
</feature>
<keyword evidence="3" id="KW-1185">Reference proteome</keyword>
<gene>
    <name evidence="2" type="ORF">Asi02nite_59100</name>
</gene>
<feature type="compositionally biased region" description="Gly residues" evidence="1">
    <location>
        <begin position="36"/>
        <end position="51"/>
    </location>
</feature>
<proteinExistence type="predicted"/>
<sequence>MRISKVRRRNAANRRIKPARITADGPKCRRPDSSGGLAGGTGGTGGTGGGSSRITENLSDWWANRADDERTFRGRPAVT</sequence>
<accession>A0ABQ4CYN9</accession>
<name>A0ABQ4CYN9_9ACTN</name>
<dbReference type="Proteomes" id="UP000604117">
    <property type="component" value="Unassembled WGS sequence"/>
</dbReference>
<evidence type="ECO:0000256" key="1">
    <source>
        <dbReference type="SAM" id="MobiDB-lite"/>
    </source>
</evidence>
<dbReference type="EMBL" id="BONE01000060">
    <property type="protein sequence ID" value="GIF76392.1"/>
    <property type="molecule type" value="Genomic_DNA"/>
</dbReference>
<reference evidence="2 3" key="1">
    <citation type="submission" date="2021-01" db="EMBL/GenBank/DDBJ databases">
        <title>Whole genome shotgun sequence of Asanoa siamensis NBRC 107932.</title>
        <authorList>
            <person name="Komaki H."/>
            <person name="Tamura T."/>
        </authorList>
    </citation>
    <scope>NUCLEOTIDE SEQUENCE [LARGE SCALE GENOMIC DNA]</scope>
    <source>
        <strain evidence="2 3">NBRC 107932</strain>
    </source>
</reference>
<organism evidence="2 3">
    <name type="scientific">Asanoa siamensis</name>
    <dbReference type="NCBI Taxonomy" id="926357"/>
    <lineage>
        <taxon>Bacteria</taxon>
        <taxon>Bacillati</taxon>
        <taxon>Actinomycetota</taxon>
        <taxon>Actinomycetes</taxon>
        <taxon>Micromonosporales</taxon>
        <taxon>Micromonosporaceae</taxon>
        <taxon>Asanoa</taxon>
    </lineage>
</organism>
<feature type="compositionally biased region" description="Basic residues" evidence="1">
    <location>
        <begin position="1"/>
        <end position="18"/>
    </location>
</feature>
<evidence type="ECO:0000313" key="2">
    <source>
        <dbReference type="EMBL" id="GIF76392.1"/>
    </source>
</evidence>
<evidence type="ECO:0000313" key="3">
    <source>
        <dbReference type="Proteomes" id="UP000604117"/>
    </source>
</evidence>
<protein>
    <submittedName>
        <fullName evidence="2">Uncharacterized protein</fullName>
    </submittedName>
</protein>